<comment type="caution">
    <text evidence="2">The sequence shown here is derived from an EMBL/GenBank/DDBJ whole genome shotgun (WGS) entry which is preliminary data.</text>
</comment>
<feature type="domain" description="AraC effector-binding" evidence="1">
    <location>
        <begin position="1"/>
        <end position="157"/>
    </location>
</feature>
<proteinExistence type="predicted"/>
<evidence type="ECO:0000313" key="3">
    <source>
        <dbReference type="Proteomes" id="UP000253235"/>
    </source>
</evidence>
<dbReference type="InterPro" id="IPR050908">
    <property type="entry name" value="SmbC-like"/>
</dbReference>
<dbReference type="Proteomes" id="UP000253235">
    <property type="component" value="Unassembled WGS sequence"/>
</dbReference>
<dbReference type="SUPFAM" id="SSF55136">
    <property type="entry name" value="Probable bacterial effector-binding domain"/>
    <property type="match status" value="1"/>
</dbReference>
<dbReference type="PANTHER" id="PTHR40055">
    <property type="entry name" value="TRANSCRIPTIONAL REGULATOR YGIV-RELATED"/>
    <property type="match status" value="1"/>
</dbReference>
<dbReference type="SMART" id="SM00871">
    <property type="entry name" value="AraC_E_bind"/>
    <property type="match status" value="1"/>
</dbReference>
<protein>
    <submittedName>
        <fullName evidence="2">GyrI-like domain-containing protein</fullName>
    </submittedName>
</protein>
<dbReference type="RefSeq" id="WP_113665852.1">
    <property type="nucleotide sequence ID" value="NZ_QNVY02000002.1"/>
</dbReference>
<reference evidence="2 3" key="1">
    <citation type="submission" date="2019-01" db="EMBL/GenBank/DDBJ databases">
        <title>Flavobacterium sp. nov. isolated from arctic soil.</title>
        <authorList>
            <person name="Kim D.-U."/>
        </authorList>
    </citation>
    <scope>NUCLEOTIDE SEQUENCE [LARGE SCALE GENOMIC DNA]</scope>
    <source>
        <strain evidence="2 3">Kopri-42</strain>
    </source>
</reference>
<sequence>MNPTITRLTEKKCIGLNQNMSYADYKAQEIWKRFMPRRNEIKNRVGLDYLSIQVFGNSYWNTFNAENTFQKWAAVEVSVLEDIPSEMDILIIPAGLYAVFVYKGDGSTAPSFFESIYSSWLPNSIYELADRPHFEILGEKYQKNNPNSEEEVWIPIQFK</sequence>
<dbReference type="InterPro" id="IPR029442">
    <property type="entry name" value="GyrI-like"/>
</dbReference>
<organism evidence="2 3">
    <name type="scientific">Flavobacterium petrolei</name>
    <dbReference type="NCBI Taxonomy" id="2259594"/>
    <lineage>
        <taxon>Bacteria</taxon>
        <taxon>Pseudomonadati</taxon>
        <taxon>Bacteroidota</taxon>
        <taxon>Flavobacteriia</taxon>
        <taxon>Flavobacteriales</taxon>
        <taxon>Flavobacteriaceae</taxon>
        <taxon>Flavobacterium</taxon>
    </lineage>
</organism>
<evidence type="ECO:0000313" key="2">
    <source>
        <dbReference type="EMBL" id="RYJ52078.1"/>
    </source>
</evidence>
<dbReference type="Pfam" id="PF06445">
    <property type="entry name" value="GyrI-like"/>
    <property type="match status" value="1"/>
</dbReference>
<dbReference type="AlphaFoldDB" id="A0A482TKQ6"/>
<keyword evidence="3" id="KW-1185">Reference proteome</keyword>
<name>A0A482TKQ6_9FLAO</name>
<dbReference type="OrthoDB" id="8560232at2"/>
<dbReference type="InterPro" id="IPR010499">
    <property type="entry name" value="AraC_E-bd"/>
</dbReference>
<dbReference type="EMBL" id="QNVY02000002">
    <property type="protein sequence ID" value="RYJ52078.1"/>
    <property type="molecule type" value="Genomic_DNA"/>
</dbReference>
<dbReference type="PANTHER" id="PTHR40055:SF1">
    <property type="entry name" value="TRANSCRIPTIONAL REGULATOR YGIV-RELATED"/>
    <property type="match status" value="1"/>
</dbReference>
<dbReference type="InterPro" id="IPR011256">
    <property type="entry name" value="Reg_factor_effector_dom_sf"/>
</dbReference>
<evidence type="ECO:0000259" key="1">
    <source>
        <dbReference type="SMART" id="SM00871"/>
    </source>
</evidence>
<dbReference type="Gene3D" id="3.20.80.10">
    <property type="entry name" value="Regulatory factor, effector binding domain"/>
    <property type="match status" value="1"/>
</dbReference>
<accession>A0A482TKQ6</accession>
<gene>
    <name evidence="2" type="ORF">DR871_007500</name>
</gene>